<dbReference type="VEuPathDB" id="MicrosporidiaDB:AEWQ_061110"/>
<dbReference type="AlphaFoldDB" id="M1K9A1"/>
<accession>M1K9A1</accession>
<sequence>MFKFQMIFCPMTIMEVDGKDDENLSSFKRNLRKMILLEEEAKKRREAQRSRKLVSIRVGKIEGMAEEPERKFVKDRRRVFEESKPDYEQEGRVRERIESLDKREAAPGSDGILGKKDANRFVCGGDEIASGEEKGLESSGIEGRAEGGESSKIVEECKTSVGKDLCEHGPKYKDEGVDDECFGEISVEDIKKSLLAELDEEKESGVDIVSAVIKSEGLAVSEQEVVYVDAESNSSEAERSPYSISCNVYTYDTHYKISDLSKGDLSGCVPPSEGDACFLVKPTDGESAKEQGGGGHCEPGSVAYRDPEEEKDGKGWFSRMFESIFFICCGKPE</sequence>
<organism evidence="2">
    <name type="scientific">Encephalitozoon cuniculi</name>
    <name type="common">Microsporidian parasite</name>
    <dbReference type="NCBI Taxonomy" id="6035"/>
    <lineage>
        <taxon>Eukaryota</taxon>
        <taxon>Fungi</taxon>
        <taxon>Fungi incertae sedis</taxon>
        <taxon>Microsporidia</taxon>
        <taxon>Unikaryonidae</taxon>
        <taxon>Encephalitozoon</taxon>
    </lineage>
</organism>
<dbReference type="VEuPathDB" id="MicrosporidiaDB:ECU06_1180"/>
<dbReference type="VEuPathDB" id="MicrosporidiaDB:AEWD_061140"/>
<feature type="region of interest" description="Disordered" evidence="1">
    <location>
        <begin position="285"/>
        <end position="305"/>
    </location>
</feature>
<protein>
    <submittedName>
        <fullName evidence="2">Uncharacterized protein</fullName>
    </submittedName>
</protein>
<name>M1K9A1_ENCCN</name>
<evidence type="ECO:0000313" key="2">
    <source>
        <dbReference type="EMBL" id="AGE95700.1"/>
    </source>
</evidence>
<dbReference type="VEuPathDB" id="MicrosporidiaDB:AEWR_061120"/>
<proteinExistence type="predicted"/>
<reference evidence="2" key="1">
    <citation type="journal article" date="2013" name="Eukaryot. Cell">
        <title>Extremely Reduced Levels of Heterozygosity in the Vertebrate Pathogen Encephalitozoon cuniculi.</title>
        <authorList>
            <person name="Selman M."/>
            <person name="Sak B."/>
            <person name="Kvac M."/>
            <person name="Farinelli L."/>
            <person name="Weiss L.M."/>
            <person name="Corradi N."/>
        </authorList>
    </citation>
    <scope>NUCLEOTIDE SEQUENCE</scope>
</reference>
<dbReference type="VEuPathDB" id="MicrosporidiaDB:M970_061120"/>
<gene>
    <name evidence="2" type="ORF">ECU06_1180</name>
</gene>
<evidence type="ECO:0000256" key="1">
    <source>
        <dbReference type="SAM" id="MobiDB-lite"/>
    </source>
</evidence>
<dbReference type="EMBL" id="KC513609">
    <property type="protein sequence ID" value="AGE95700.1"/>
    <property type="molecule type" value="Genomic_DNA"/>
</dbReference>